<name>A0A379YDV5_9GAMM</name>
<dbReference type="AlphaFoldDB" id="A0A379YDV5"/>
<dbReference type="EMBL" id="UGYN01000002">
    <property type="protein sequence ID" value="SUI43883.1"/>
    <property type="molecule type" value="Genomic_DNA"/>
</dbReference>
<gene>
    <name evidence="1" type="ORF">NCTC11544_00287</name>
</gene>
<dbReference type="Proteomes" id="UP000255529">
    <property type="component" value="Unassembled WGS sequence"/>
</dbReference>
<organism evidence="1 2">
    <name type="scientific">Serratia quinivorans</name>
    <dbReference type="NCBI Taxonomy" id="137545"/>
    <lineage>
        <taxon>Bacteria</taxon>
        <taxon>Pseudomonadati</taxon>
        <taxon>Pseudomonadota</taxon>
        <taxon>Gammaproteobacteria</taxon>
        <taxon>Enterobacterales</taxon>
        <taxon>Yersiniaceae</taxon>
        <taxon>Serratia</taxon>
    </lineage>
</organism>
<evidence type="ECO:0000313" key="1">
    <source>
        <dbReference type="EMBL" id="SUI43883.1"/>
    </source>
</evidence>
<evidence type="ECO:0000313" key="2">
    <source>
        <dbReference type="Proteomes" id="UP000255529"/>
    </source>
</evidence>
<dbReference type="InterPro" id="IPR006521">
    <property type="entry name" value="Tail_protein_I"/>
</dbReference>
<protein>
    <submittedName>
        <fullName evidence="1">Bacteriophage P2-related tail formation protein</fullName>
    </submittedName>
</protein>
<dbReference type="RefSeq" id="WP_115182747.1">
    <property type="nucleotide sequence ID" value="NZ_CAMKUF010000001.1"/>
</dbReference>
<dbReference type="NCBIfam" id="TIGR01634">
    <property type="entry name" value="tail_P2_I"/>
    <property type="match status" value="1"/>
</dbReference>
<reference evidence="1 2" key="1">
    <citation type="submission" date="2018-06" db="EMBL/GenBank/DDBJ databases">
        <authorList>
            <consortium name="Pathogen Informatics"/>
            <person name="Doyle S."/>
        </authorList>
    </citation>
    <scope>NUCLEOTIDE SEQUENCE [LARGE SCALE GENOMIC DNA]</scope>
    <source>
        <strain evidence="1 2">NCTC11544</strain>
    </source>
</reference>
<sequence>MTYRSLLPPNASQQARALEGAMRHVGDVLFDVRDVKNPDACPVALLPWLAWEFGVTWWDDAWTAQQKRDVIKSAAAVNKKRGTPGAVKQALASVDRLIDVIEWFRDTPQGEPYTFRAVVHGNSVSTDELQKIFSHISDAKNARSFLRDIRVTPEKVYGKCYIGGGMVTRQSVTIKAKRRDE</sequence>
<dbReference type="Pfam" id="PF09684">
    <property type="entry name" value="Tail_P2_I"/>
    <property type="match status" value="1"/>
</dbReference>
<accession>A0A379YDV5</accession>
<proteinExistence type="predicted"/>